<evidence type="ECO:0000313" key="16">
    <source>
        <dbReference type="Proteomes" id="UP001558652"/>
    </source>
</evidence>
<evidence type="ECO:0000256" key="14">
    <source>
        <dbReference type="RuleBase" id="RU000461"/>
    </source>
</evidence>
<evidence type="ECO:0000256" key="13">
    <source>
        <dbReference type="PIRSR" id="PIRSR602401-1"/>
    </source>
</evidence>
<dbReference type="PROSITE" id="PS00086">
    <property type="entry name" value="CYTOCHROME_P450"/>
    <property type="match status" value="1"/>
</dbReference>
<dbReference type="GO" id="GO:0046872">
    <property type="term" value="F:metal ion binding"/>
    <property type="evidence" value="ECO:0007669"/>
    <property type="project" value="UniProtKB-KW"/>
</dbReference>
<keyword evidence="6 13" id="KW-0479">Metal-binding</keyword>
<dbReference type="InterPro" id="IPR036396">
    <property type="entry name" value="Cyt_P450_sf"/>
</dbReference>
<dbReference type="GO" id="GO:0005789">
    <property type="term" value="C:endoplasmic reticulum membrane"/>
    <property type="evidence" value="ECO:0007669"/>
    <property type="project" value="UniProtKB-SubCell"/>
</dbReference>
<dbReference type="InterPro" id="IPR002401">
    <property type="entry name" value="Cyt_P450_E_grp-I"/>
</dbReference>
<keyword evidence="11 14" id="KW-0503">Monooxygenase</keyword>
<organism evidence="15 16">
    <name type="scientific">Ranatra chinensis</name>
    <dbReference type="NCBI Taxonomy" id="642074"/>
    <lineage>
        <taxon>Eukaryota</taxon>
        <taxon>Metazoa</taxon>
        <taxon>Ecdysozoa</taxon>
        <taxon>Arthropoda</taxon>
        <taxon>Hexapoda</taxon>
        <taxon>Insecta</taxon>
        <taxon>Pterygota</taxon>
        <taxon>Neoptera</taxon>
        <taxon>Paraneoptera</taxon>
        <taxon>Hemiptera</taxon>
        <taxon>Heteroptera</taxon>
        <taxon>Panheteroptera</taxon>
        <taxon>Nepomorpha</taxon>
        <taxon>Nepidae</taxon>
        <taxon>Ranatrinae</taxon>
        <taxon>Ranatra</taxon>
    </lineage>
</organism>
<evidence type="ECO:0000313" key="15">
    <source>
        <dbReference type="EMBL" id="KAL1139548.1"/>
    </source>
</evidence>
<dbReference type="PRINTS" id="PR00385">
    <property type="entry name" value="P450"/>
</dbReference>
<evidence type="ECO:0000256" key="5">
    <source>
        <dbReference type="ARBA" id="ARBA00022617"/>
    </source>
</evidence>
<sequence>MSQNHKILFIFIDLELTDDLLVAQAFSFLSAGVETVTNTVSFTLHELARNQQLQDQVRGEIFASLERHGGLSYQGVAELKLLEMCLKETMRKYPATKHLLRVCTAEYDLDENLRLETGDCLVIPLSGIHNDPANFDNPEEYRPERFREAPAAGTYIPFGDGPRICLGINNFEQF</sequence>
<evidence type="ECO:0000256" key="7">
    <source>
        <dbReference type="ARBA" id="ARBA00022824"/>
    </source>
</evidence>
<evidence type="ECO:0000256" key="2">
    <source>
        <dbReference type="ARBA" id="ARBA00004174"/>
    </source>
</evidence>
<reference evidence="15 16" key="1">
    <citation type="submission" date="2024-07" db="EMBL/GenBank/DDBJ databases">
        <title>Chromosome-level genome assembly of the water stick insect Ranatra chinensis (Heteroptera: Nepidae).</title>
        <authorList>
            <person name="Liu X."/>
        </authorList>
    </citation>
    <scope>NUCLEOTIDE SEQUENCE [LARGE SCALE GENOMIC DNA]</scope>
    <source>
        <strain evidence="15">Cailab_2021Rc</strain>
        <tissue evidence="15">Muscle</tissue>
    </source>
</reference>
<dbReference type="PANTHER" id="PTHR24292">
    <property type="entry name" value="CYTOCHROME P450"/>
    <property type="match status" value="1"/>
</dbReference>
<dbReference type="AlphaFoldDB" id="A0ABD0YU91"/>
<dbReference type="GO" id="GO:0004497">
    <property type="term" value="F:monooxygenase activity"/>
    <property type="evidence" value="ECO:0007669"/>
    <property type="project" value="UniProtKB-KW"/>
</dbReference>
<evidence type="ECO:0000256" key="9">
    <source>
        <dbReference type="ARBA" id="ARBA00023002"/>
    </source>
</evidence>
<keyword evidence="8" id="KW-0492">Microsome</keyword>
<evidence type="ECO:0000256" key="3">
    <source>
        <dbReference type="ARBA" id="ARBA00004406"/>
    </source>
</evidence>
<evidence type="ECO:0008006" key="17">
    <source>
        <dbReference type="Google" id="ProtNLM"/>
    </source>
</evidence>
<evidence type="ECO:0000256" key="1">
    <source>
        <dbReference type="ARBA" id="ARBA00001971"/>
    </source>
</evidence>
<evidence type="ECO:0000256" key="6">
    <source>
        <dbReference type="ARBA" id="ARBA00022723"/>
    </source>
</evidence>
<keyword evidence="5 13" id="KW-0349">Heme</keyword>
<evidence type="ECO:0000256" key="12">
    <source>
        <dbReference type="ARBA" id="ARBA00023136"/>
    </source>
</evidence>
<keyword evidence="12" id="KW-0472">Membrane</keyword>
<dbReference type="InterPro" id="IPR017972">
    <property type="entry name" value="Cyt_P450_CS"/>
</dbReference>
<comment type="subcellular location">
    <subcellularLocation>
        <location evidence="3">Endoplasmic reticulum membrane</location>
        <topology evidence="3">Peripheral membrane protein</topology>
    </subcellularLocation>
    <subcellularLocation>
        <location evidence="2">Microsome membrane</location>
        <topology evidence="2">Peripheral membrane protein</topology>
    </subcellularLocation>
</comment>
<dbReference type="EMBL" id="JBFDAA010000002">
    <property type="protein sequence ID" value="KAL1139548.1"/>
    <property type="molecule type" value="Genomic_DNA"/>
</dbReference>
<dbReference type="InterPro" id="IPR001128">
    <property type="entry name" value="Cyt_P450"/>
</dbReference>
<comment type="caution">
    <text evidence="15">The sequence shown here is derived from an EMBL/GenBank/DDBJ whole genome shotgun (WGS) entry which is preliminary data.</text>
</comment>
<comment type="cofactor">
    <cofactor evidence="1 13">
        <name>heme</name>
        <dbReference type="ChEBI" id="CHEBI:30413"/>
    </cofactor>
</comment>
<dbReference type="SUPFAM" id="SSF48264">
    <property type="entry name" value="Cytochrome P450"/>
    <property type="match status" value="1"/>
</dbReference>
<evidence type="ECO:0000256" key="8">
    <source>
        <dbReference type="ARBA" id="ARBA00022848"/>
    </source>
</evidence>
<dbReference type="PRINTS" id="PR00463">
    <property type="entry name" value="EP450I"/>
</dbReference>
<proteinExistence type="inferred from homology"/>
<dbReference type="Gene3D" id="1.10.630.10">
    <property type="entry name" value="Cytochrome P450"/>
    <property type="match status" value="1"/>
</dbReference>
<dbReference type="Proteomes" id="UP001558652">
    <property type="component" value="Unassembled WGS sequence"/>
</dbReference>
<keyword evidence="16" id="KW-1185">Reference proteome</keyword>
<protein>
    <recommendedName>
        <fullName evidence="17">Cytochrome P450</fullName>
    </recommendedName>
</protein>
<dbReference type="Pfam" id="PF00067">
    <property type="entry name" value="p450"/>
    <property type="match status" value="1"/>
</dbReference>
<comment type="similarity">
    <text evidence="4 14">Belongs to the cytochrome P450 family.</text>
</comment>
<accession>A0ABD0YU91</accession>
<keyword evidence="9 14" id="KW-0560">Oxidoreductase</keyword>
<feature type="binding site" description="axial binding residue" evidence="13">
    <location>
        <position position="165"/>
    </location>
    <ligand>
        <name>heme</name>
        <dbReference type="ChEBI" id="CHEBI:30413"/>
    </ligand>
    <ligandPart>
        <name>Fe</name>
        <dbReference type="ChEBI" id="CHEBI:18248"/>
    </ligandPart>
</feature>
<evidence type="ECO:0000256" key="11">
    <source>
        <dbReference type="ARBA" id="ARBA00023033"/>
    </source>
</evidence>
<evidence type="ECO:0000256" key="4">
    <source>
        <dbReference type="ARBA" id="ARBA00010617"/>
    </source>
</evidence>
<name>A0ABD0YU91_9HEMI</name>
<keyword evidence="10 13" id="KW-0408">Iron</keyword>
<evidence type="ECO:0000256" key="10">
    <source>
        <dbReference type="ARBA" id="ARBA00023004"/>
    </source>
</evidence>
<dbReference type="InterPro" id="IPR050476">
    <property type="entry name" value="Insect_CytP450_Detox"/>
</dbReference>
<dbReference type="PANTHER" id="PTHR24292:SF54">
    <property type="entry name" value="CYP9F3-RELATED"/>
    <property type="match status" value="1"/>
</dbReference>
<keyword evidence="7" id="KW-0256">Endoplasmic reticulum</keyword>
<gene>
    <name evidence="15" type="ORF">AAG570_006531</name>
</gene>